<dbReference type="Pfam" id="PF09989">
    <property type="entry name" value="DUF2229"/>
    <property type="match status" value="1"/>
</dbReference>
<dbReference type="EMBL" id="HQ191475">
    <property type="protein sequence ID" value="ADN05975.1"/>
    <property type="molecule type" value="Genomic_DNA"/>
</dbReference>
<evidence type="ECO:0000259" key="3">
    <source>
        <dbReference type="Pfam" id="PF09989"/>
    </source>
</evidence>
<reference evidence="4" key="1">
    <citation type="journal article" date="2012" name="ISME J.">
        <title>Biogeography and phylogenetic diversity of a cluster of exclusively marine myxobacteria.</title>
        <authorList>
            <person name="Brinkhoff T."/>
            <person name="Fischer D."/>
            <person name="Vollmers J."/>
            <person name="Voget S."/>
            <person name="Beardsley C."/>
            <person name="Thole S."/>
            <person name="Mussmann M."/>
            <person name="Kunze B."/>
            <person name="Wagner-Dobler I."/>
            <person name="Daniel R."/>
            <person name="Simon M."/>
        </authorList>
    </citation>
    <scope>NUCLEOTIDE SEQUENCE</scope>
</reference>
<gene>
    <name evidence="4" type="ORF">MMCf1_220</name>
</gene>
<dbReference type="InterPro" id="IPR018709">
    <property type="entry name" value="CoA_activase_DUF2229"/>
</dbReference>
<dbReference type="InterPro" id="IPR043129">
    <property type="entry name" value="ATPase_NBD"/>
</dbReference>
<dbReference type="Pfam" id="PF01869">
    <property type="entry name" value="BcrAD_BadFG"/>
    <property type="match status" value="2"/>
</dbReference>
<dbReference type="AlphaFoldDB" id="G3D5G7"/>
<dbReference type="InterPro" id="IPR002731">
    <property type="entry name" value="ATPase_BadF"/>
</dbReference>
<feature type="domain" description="DUF2229" evidence="3">
    <location>
        <begin position="751"/>
        <end position="980"/>
    </location>
</feature>
<name>G3D5G7_9BACT</name>
<keyword evidence="1" id="KW-0175">Coiled coil</keyword>
<dbReference type="SUPFAM" id="SSF53067">
    <property type="entry name" value="Actin-like ATPase domain"/>
    <property type="match status" value="2"/>
</dbReference>
<dbReference type="InterPro" id="IPR051805">
    <property type="entry name" value="Dehydratase_Activator_Redct"/>
</dbReference>
<feature type="domain" description="ATPase BadF/BadG/BcrA/BcrD type" evidence="2">
    <location>
        <begin position="19"/>
        <end position="212"/>
    </location>
</feature>
<dbReference type="PANTHER" id="PTHR32329:SF4">
    <property type="entry name" value="ACTIVATOR OF 2-HYDROXYACYL-COA DEHYDRATASE"/>
    <property type="match status" value="1"/>
</dbReference>
<proteinExistence type="predicted"/>
<organism evidence="4">
    <name type="scientific">uncultured Myxococcales bacterium</name>
    <dbReference type="NCBI Taxonomy" id="253830"/>
    <lineage>
        <taxon>Bacteria</taxon>
        <taxon>Pseudomonadati</taxon>
        <taxon>Myxococcota</taxon>
        <taxon>Myxococcia</taxon>
        <taxon>Myxococcales</taxon>
        <taxon>environmental samples</taxon>
    </lineage>
</organism>
<evidence type="ECO:0000259" key="2">
    <source>
        <dbReference type="Pfam" id="PF01869"/>
    </source>
</evidence>
<protein>
    <submittedName>
        <fullName evidence="4">Putative CoA-substrate-specific enzyme activase</fullName>
    </submittedName>
</protein>
<feature type="domain" description="ATPase BadF/BadG/BcrA/BcrD type" evidence="2">
    <location>
        <begin position="336"/>
        <end position="596"/>
    </location>
</feature>
<dbReference type="CDD" id="cd24035">
    <property type="entry name" value="ASKHA_NBD_O66634-like_rpt2"/>
    <property type="match status" value="1"/>
</dbReference>
<dbReference type="PANTHER" id="PTHR32329">
    <property type="entry name" value="BIFUNCTIONAL PROTEIN [INCLUDES 2-HYDROXYACYL-COA DEHYDRATASE (N-TER) AND ITS ACTIVATOR DOMAIN (C_TERM)-RELATED"/>
    <property type="match status" value="1"/>
</dbReference>
<sequence>MKAVIVDPETKDIVWSDYQRHHTKQAECVLDFMVRIGQVLAELGCDDVRAFITGSGAKPLEGPLGAKFVQEVNSVTLAVETLHPDAGSVVELGGQDAKIIVFKENKQTGDKSAIASMNDKCASGTGATIDKCMIKVGMPSEETLNLHFDDAHLHHVAAKCGVFAETDIVNLVKTGIPSDEIMCSLADAIVMQNLSVLTRGNTLRHKVLLLGGPNTFLPFLQECWRKRIPETWDERGYDYPKDVPIEELIPVPENAALYAAYGAVMYGMHEPAGVGVYEGLDGLRRYITEGRKERLGESAGPPLARDELELEQFLGAYHVPMFVEPELQSKTVRVIIGLDGGSTSSKAVLLSEEGKVLMKAYTLSKGNPIQDSKELLGELRGRMQAKGVELDVLGFGATGYAADVLEECVRADVNIVETVAHMMSATHYFGDVDVICDIGGQDIKVLFMENGDIKTFKLSNQCSAGNGMLLQAMADQFGLPVTEYAETAFQADLAPKFSYGCAVFLDTDRVNFQKEGFSKEELLAGLAQVLPKNVWQYVVGVPRMAALGRKFVLQGGTQYNMAAVKAQVDYIKERVPNAEVYVHPHSGEAGAIGAAMETLRVVKRRGTTTFIGLDAAIDLEYKTTNDDTTTCHFCANNCSRTFIDAFRPDGSTSRYISGFSCEKGMVESKEAMENIVKERRKVMKEFPNLVNYEGLKAFKRVAGVQPMPEAGTPIEDVKVERKFFGSIERSKYMRAFERSSARAAEKRAKWRVGIPRVLNMYSTAPFFRTYFEVLGVRPKNVVFSDPSSEEMFAEGGKYGSVDPCYPSKVAQAHFHQLFFHKHEQSPFDAIFFPILTHVPSFVTGAVDYASCPIVAGTPDVMKAAFTKEQDYFANRGIEYLAPAFSFAEPTLLKRDMFEAFHDVLGMTEDESDFATEQALAALDRFDQDIQEKGKAILDQVECDNKIAILVLSRPYHNDPGLHHGIPDEFQLLGYPILSIRSVPKDRDWLQRFYGEGEDVLSVNDVWPENYSSNSAQKVWAAKFASRHPNVAILDLSSFKCGHDAPTYGIIDSIVAKSGVPSSSLHDIDANKPGGSIKIRVKTYAHSLKLREEHLEDLASRREELQRRIDEKRLELLRMKHDQLAKNRRADLGLERQIHELTEKVNRYRIEAAKSEEDGTLSGEAFERLVRLGKKTKDGTVVRV</sequence>
<dbReference type="CDD" id="cd24034">
    <property type="entry name" value="ASKHA_NBD_O66634-like_rpt1"/>
    <property type="match status" value="1"/>
</dbReference>
<evidence type="ECO:0000256" key="1">
    <source>
        <dbReference type="SAM" id="Coils"/>
    </source>
</evidence>
<dbReference type="Gene3D" id="3.30.420.40">
    <property type="match status" value="4"/>
</dbReference>
<accession>G3D5G7</accession>
<evidence type="ECO:0000313" key="4">
    <source>
        <dbReference type="EMBL" id="ADN05975.1"/>
    </source>
</evidence>
<feature type="coiled-coil region" evidence="1">
    <location>
        <begin position="1087"/>
        <end position="1157"/>
    </location>
</feature>